<dbReference type="InterPro" id="IPR036259">
    <property type="entry name" value="MFS_trans_sf"/>
</dbReference>
<accession>A0A3T0JTU1</accession>
<dbReference type="PANTHER" id="PTHR23513">
    <property type="entry name" value="INTEGRAL MEMBRANE EFFLUX PROTEIN-RELATED"/>
    <property type="match status" value="1"/>
</dbReference>
<reference evidence="7 8" key="1">
    <citation type="submission" date="2017-11" db="EMBL/GenBank/DDBJ databases">
        <title>Effect of PGPRs.</title>
        <authorList>
            <person name="Oliva R."/>
            <person name="Nong J."/>
            <person name="Roman V."/>
        </authorList>
    </citation>
    <scope>NUCLEOTIDE SEQUENCE [LARGE SCALE GENOMIC DNA]</scope>
    <source>
        <strain evidence="7">Inb918</strain>
    </source>
</reference>
<feature type="transmembrane region" description="Helical" evidence="6">
    <location>
        <begin position="136"/>
        <end position="156"/>
    </location>
</feature>
<evidence type="ECO:0000313" key="7">
    <source>
        <dbReference type="EMBL" id="AZV26887.1"/>
    </source>
</evidence>
<evidence type="ECO:0000256" key="1">
    <source>
        <dbReference type="ARBA" id="ARBA00004651"/>
    </source>
</evidence>
<protein>
    <submittedName>
        <fullName evidence="7">MFS transporter</fullName>
    </submittedName>
</protein>
<dbReference type="Gene3D" id="1.20.1250.20">
    <property type="entry name" value="MFS general substrate transporter like domains"/>
    <property type="match status" value="1"/>
</dbReference>
<evidence type="ECO:0000256" key="6">
    <source>
        <dbReference type="SAM" id="Phobius"/>
    </source>
</evidence>
<dbReference type="AlphaFoldDB" id="A0A3T0JTU1"/>
<dbReference type="PANTHER" id="PTHR23513:SF6">
    <property type="entry name" value="MAJOR FACILITATOR SUPERFAMILY ASSOCIATED DOMAIN-CONTAINING PROTEIN"/>
    <property type="match status" value="1"/>
</dbReference>
<feature type="transmembrane region" description="Helical" evidence="6">
    <location>
        <begin position="12"/>
        <end position="32"/>
    </location>
</feature>
<organism evidence="7 8">
    <name type="scientific">Pseudomonas syringae</name>
    <dbReference type="NCBI Taxonomy" id="317"/>
    <lineage>
        <taxon>Bacteria</taxon>
        <taxon>Pseudomonadati</taxon>
        <taxon>Pseudomonadota</taxon>
        <taxon>Gammaproteobacteria</taxon>
        <taxon>Pseudomonadales</taxon>
        <taxon>Pseudomonadaceae</taxon>
        <taxon>Pseudomonas</taxon>
    </lineage>
</organism>
<proteinExistence type="predicted"/>
<feature type="transmembrane region" description="Helical" evidence="6">
    <location>
        <begin position="38"/>
        <end position="56"/>
    </location>
</feature>
<keyword evidence="4 6" id="KW-1133">Transmembrane helix</keyword>
<keyword evidence="3 6" id="KW-0812">Transmembrane</keyword>
<sequence>MSIFRKYLCLEALIWIYLGCWNATVPLIIVQRGSLLELATYETGLALAAVISILFLASRVEVMRRSTALRTGCIAIALTGILRYVSVSASYSIEALLIIDILAVAAFGVVQSLFGVYPAETVEKVRIEHAFRIRRIIVTISRVIGPLLAGVVIGLFSPQASLLFAAIVGVFAMGLAFVLPHSVKSDSTQIKSPVQRVREMFLGIRLKLILPPERFLTVAGFMLSLAVTATVPMLVPIQIHTHNLAESSVGLFNAIFAGGAIGGLLFLSPFVARRHNQRKKYIGLWTLLTASLVTAALSVEVWQLAPCLFIAGASSASLSLIGMDKRTVSVPSGVRIRLMAATLIVGQLANSASYMMMGTTMTQFGTHGLLLVYCAIFLFVLFHAALSKSIWFFLEDAADSELFYKNNHPGLESIMVSVAK</sequence>
<feature type="transmembrane region" description="Helical" evidence="6">
    <location>
        <begin position="281"/>
        <end position="297"/>
    </location>
</feature>
<evidence type="ECO:0000256" key="5">
    <source>
        <dbReference type="ARBA" id="ARBA00023136"/>
    </source>
</evidence>
<name>A0A3T0JTU1_PSESX</name>
<feature type="transmembrane region" description="Helical" evidence="6">
    <location>
        <begin position="91"/>
        <end position="116"/>
    </location>
</feature>
<evidence type="ECO:0000256" key="2">
    <source>
        <dbReference type="ARBA" id="ARBA00022475"/>
    </source>
</evidence>
<dbReference type="InterPro" id="IPR011701">
    <property type="entry name" value="MFS"/>
</dbReference>
<dbReference type="SUPFAM" id="SSF103473">
    <property type="entry name" value="MFS general substrate transporter"/>
    <property type="match status" value="1"/>
</dbReference>
<feature type="transmembrane region" description="Helical" evidence="6">
    <location>
        <begin position="68"/>
        <end position="85"/>
    </location>
</feature>
<dbReference type="GO" id="GO:0005886">
    <property type="term" value="C:plasma membrane"/>
    <property type="evidence" value="ECO:0007669"/>
    <property type="project" value="UniProtKB-SubCell"/>
</dbReference>
<feature type="transmembrane region" description="Helical" evidence="6">
    <location>
        <begin position="251"/>
        <end position="272"/>
    </location>
</feature>
<comment type="subcellular location">
    <subcellularLocation>
        <location evidence="1">Cell membrane</location>
        <topology evidence="1">Multi-pass membrane protein</topology>
    </subcellularLocation>
</comment>
<dbReference type="EMBL" id="CP024646">
    <property type="protein sequence ID" value="AZV26887.1"/>
    <property type="molecule type" value="Genomic_DNA"/>
</dbReference>
<feature type="transmembrane region" description="Helical" evidence="6">
    <location>
        <begin position="303"/>
        <end position="322"/>
    </location>
</feature>
<feature type="transmembrane region" description="Helical" evidence="6">
    <location>
        <begin position="215"/>
        <end position="239"/>
    </location>
</feature>
<evidence type="ECO:0000256" key="4">
    <source>
        <dbReference type="ARBA" id="ARBA00022989"/>
    </source>
</evidence>
<gene>
    <name evidence="7" type="ORF">CT157_13010</name>
</gene>
<dbReference type="Proteomes" id="UP000282760">
    <property type="component" value="Chromosome"/>
</dbReference>
<feature type="transmembrane region" description="Helical" evidence="6">
    <location>
        <begin position="162"/>
        <end position="183"/>
    </location>
</feature>
<keyword evidence="5 6" id="KW-0472">Membrane</keyword>
<feature type="transmembrane region" description="Helical" evidence="6">
    <location>
        <begin position="368"/>
        <end position="386"/>
    </location>
</feature>
<dbReference type="GO" id="GO:0022857">
    <property type="term" value="F:transmembrane transporter activity"/>
    <property type="evidence" value="ECO:0007669"/>
    <property type="project" value="InterPro"/>
</dbReference>
<dbReference type="Pfam" id="PF07690">
    <property type="entry name" value="MFS_1"/>
    <property type="match status" value="1"/>
</dbReference>
<keyword evidence="2" id="KW-1003">Cell membrane</keyword>
<evidence type="ECO:0000256" key="3">
    <source>
        <dbReference type="ARBA" id="ARBA00022692"/>
    </source>
</evidence>
<evidence type="ECO:0000313" key="8">
    <source>
        <dbReference type="Proteomes" id="UP000282760"/>
    </source>
</evidence>